<dbReference type="Proteomes" id="UP000694400">
    <property type="component" value="Chromosome 23"/>
</dbReference>
<feature type="region of interest" description="Disordered" evidence="1">
    <location>
        <begin position="18"/>
        <end position="54"/>
    </location>
</feature>
<feature type="compositionally biased region" description="Basic and acidic residues" evidence="1">
    <location>
        <begin position="649"/>
        <end position="661"/>
    </location>
</feature>
<dbReference type="GO" id="GO:0008526">
    <property type="term" value="F:phosphatidylinositol transfer activity"/>
    <property type="evidence" value="ECO:0007669"/>
    <property type="project" value="TreeGrafter"/>
</dbReference>
<protein>
    <submittedName>
        <fullName evidence="4">C2CD2 like</fullName>
    </submittedName>
</protein>
<dbReference type="PANTHER" id="PTHR21119">
    <property type="entry name" value="C2 DOMAIN-CONTAINING PROTEIN"/>
    <property type="match status" value="1"/>
</dbReference>
<dbReference type="Ensembl" id="ENSAPLT00020026780.1">
    <property type="protein sequence ID" value="ENSAPLP00020024837.1"/>
    <property type="gene ID" value="ENSAPLG00020017078.1"/>
</dbReference>
<dbReference type="Pfam" id="PF18696">
    <property type="entry name" value="SMP_C2CD2L"/>
    <property type="match status" value="1"/>
</dbReference>
<feature type="domain" description="Synaptotagmin-like mitochondrial and lipid-binding" evidence="3">
    <location>
        <begin position="146"/>
        <end position="293"/>
    </location>
</feature>
<feature type="transmembrane region" description="Helical" evidence="2">
    <location>
        <begin position="83"/>
        <end position="105"/>
    </location>
</feature>
<feature type="region of interest" description="Disordered" evidence="1">
    <location>
        <begin position="759"/>
        <end position="793"/>
    </location>
</feature>
<reference evidence="4" key="3">
    <citation type="submission" date="2025-09" db="UniProtKB">
        <authorList>
            <consortium name="Ensembl"/>
        </authorList>
    </citation>
    <scope>IDENTIFICATION</scope>
</reference>
<feature type="compositionally biased region" description="Low complexity" evidence="1">
    <location>
        <begin position="30"/>
        <end position="42"/>
    </location>
</feature>
<reference evidence="4" key="2">
    <citation type="submission" date="2025-08" db="UniProtKB">
        <authorList>
            <consortium name="Ensembl"/>
        </authorList>
    </citation>
    <scope>IDENTIFICATION</scope>
</reference>
<feature type="region of interest" description="Disordered" evidence="1">
    <location>
        <begin position="505"/>
        <end position="524"/>
    </location>
</feature>
<evidence type="ECO:0000259" key="3">
    <source>
        <dbReference type="Pfam" id="PF18696"/>
    </source>
</evidence>
<name>A0A8B9TT30_ANAPL</name>
<evidence type="ECO:0000256" key="1">
    <source>
        <dbReference type="SAM" id="MobiDB-lite"/>
    </source>
</evidence>
<dbReference type="AlphaFoldDB" id="A0A8B9TT30"/>
<keyword evidence="2" id="KW-1133">Transmembrane helix</keyword>
<organism evidence="4 5">
    <name type="scientific">Anas platyrhynchos</name>
    <name type="common">Mallard</name>
    <name type="synonym">Anas boschas</name>
    <dbReference type="NCBI Taxonomy" id="8839"/>
    <lineage>
        <taxon>Eukaryota</taxon>
        <taxon>Metazoa</taxon>
        <taxon>Chordata</taxon>
        <taxon>Craniata</taxon>
        <taxon>Vertebrata</taxon>
        <taxon>Euteleostomi</taxon>
        <taxon>Archelosauria</taxon>
        <taxon>Archosauria</taxon>
        <taxon>Dinosauria</taxon>
        <taxon>Saurischia</taxon>
        <taxon>Theropoda</taxon>
        <taxon>Coelurosauria</taxon>
        <taxon>Aves</taxon>
        <taxon>Neognathae</taxon>
        <taxon>Galloanserae</taxon>
        <taxon>Anseriformes</taxon>
        <taxon>Anatidae</taxon>
        <taxon>Anatinae</taxon>
        <taxon>Anas</taxon>
    </lineage>
</organism>
<dbReference type="GO" id="GO:0035774">
    <property type="term" value="P:positive regulation of insulin secretion involved in cellular response to glucose stimulus"/>
    <property type="evidence" value="ECO:0007669"/>
    <property type="project" value="TreeGrafter"/>
</dbReference>
<evidence type="ECO:0000256" key="2">
    <source>
        <dbReference type="SAM" id="Phobius"/>
    </source>
</evidence>
<dbReference type="InterPro" id="IPR040885">
    <property type="entry name" value="SMP_C2CD2L"/>
</dbReference>
<evidence type="ECO:0000313" key="4">
    <source>
        <dbReference type="Ensembl" id="ENSAPLP00020024837.1"/>
    </source>
</evidence>
<dbReference type="GO" id="GO:0035091">
    <property type="term" value="F:phosphatidylinositol binding"/>
    <property type="evidence" value="ECO:0007669"/>
    <property type="project" value="TreeGrafter"/>
</dbReference>
<keyword evidence="2" id="KW-0812">Transmembrane</keyword>
<feature type="region of interest" description="Disordered" evidence="1">
    <location>
        <begin position="623"/>
        <end position="677"/>
    </location>
</feature>
<dbReference type="GO" id="GO:0098592">
    <property type="term" value="C:cytoplasmic side of apical plasma membrane"/>
    <property type="evidence" value="ECO:0007669"/>
    <property type="project" value="TreeGrafter"/>
</dbReference>
<dbReference type="CDD" id="cd21683">
    <property type="entry name" value="SMP_C2CD2L"/>
    <property type="match status" value="1"/>
</dbReference>
<proteinExistence type="predicted"/>
<keyword evidence="2" id="KW-0472">Membrane</keyword>
<dbReference type="PANTHER" id="PTHR21119:SF8">
    <property type="entry name" value="PHOSPHOLIPID TRANSFER PROTEIN C2CD2L"/>
    <property type="match status" value="1"/>
</dbReference>
<accession>A0A8B9TT30</accession>
<reference evidence="4" key="1">
    <citation type="submission" date="2019-08" db="EMBL/GenBank/DDBJ databases">
        <title>Three high-quality genomes provides insights into domestication of ducks.</title>
        <authorList>
            <person name="Hou Z.C."/>
            <person name="Zhu F."/>
            <person name="Yin Z.T."/>
            <person name="Zhang F."/>
        </authorList>
    </citation>
    <scope>NUCLEOTIDE SEQUENCE [LARGE SCALE GENOMIC DNA]</scope>
</reference>
<dbReference type="InterPro" id="IPR039934">
    <property type="entry name" value="C2CD2/C2CD2L"/>
</dbReference>
<evidence type="ECO:0000313" key="5">
    <source>
        <dbReference type="Proteomes" id="UP000694400"/>
    </source>
</evidence>
<sequence>MVKVAACHGQVGVGSVQPPAAVVRRRRPRAAGAEPGPRAPRGWGKGKAVRPRPASSPFLSFPLVRDATGPAVRHRAMGPDPGWSALVLLFAASLLTVAAWLLQYWRAAALRVLWRRRRPPVVAEEEAGARALLAALLALRSLREQWQRAWVRALNSQARRHGSSVQITFEEGPQLPPAANISCVTCKGQSDCSMVLYCHLSAEAVKFPVSVTQQSPAAVSVDTYHVTLSLLQVEIHLEEIQNEGLLVSWTFKDRPDLNLSVLPRFQPHENDGRVGLSTIKDLIEDTIVSTQPALMVHLKACTTGTGAVRLSSSGPLGSKLFLRNLHVLNLGSQEKAGVEEICCVVELDSPPQQKWMRPLTAGTERDVVEPRASDLLACGTTFQKHRELVRRSEVLKLSYFFSFSLIFPLADVLLAHTTLLLDPSSKRPSGRQICSLAPGPGQSLAAEATIVLELLYQDSSTSLNAQHATSLRTSITPTKKVEMDRTIMPDGTIVTTVTTIQSRPKADCKLDSPSRSPSKVEVTEKKTTVLLESSCPRSLLASSSRDSQMPNGLDPVAETAIRQLTETNNKPAKKTPTKRSTLIISGVSKVPIAQDEMALSLGYAASMEATVYGASGALSAAEQMHDSAESSQLLEASPSGPGASQELDETTRSDISERPSMEDVESETGSTGALETRSLKDHKGEVLQSVLNVDFALRLGAEIRCPAVCFCCSGQKRSLPLVFGAFVAPETCQGRMPSLIPSPSSLSLQLVFFGVVPSSSSGERPSRKKLALSQSHDDLTNVTTSSASKKKAGSFSHRLIKRFSFKSKSQT</sequence>